<protein>
    <submittedName>
        <fullName evidence="3">SprT family metallopeptidase, putative</fullName>
    </submittedName>
</protein>
<dbReference type="OMA" id="WRCEGEN"/>
<dbReference type="GeneID" id="19245998"/>
<dbReference type="SUPFAM" id="SSF47095">
    <property type="entry name" value="HMG-box"/>
    <property type="match status" value="1"/>
</dbReference>
<dbReference type="STRING" id="655827.E9DVN9"/>
<feature type="region of interest" description="Disordered" evidence="1">
    <location>
        <begin position="330"/>
        <end position="355"/>
    </location>
</feature>
<keyword evidence="4" id="KW-1185">Reference proteome</keyword>
<evidence type="ECO:0000259" key="2">
    <source>
        <dbReference type="SMART" id="SM00731"/>
    </source>
</evidence>
<dbReference type="PANTHER" id="PTHR23099">
    <property type="entry name" value="TRANSCRIPTIONAL REGULATOR"/>
    <property type="match status" value="1"/>
</dbReference>
<dbReference type="HOGENOM" id="CLU_012966_0_0_1"/>
<accession>E9DVN9</accession>
<feature type="domain" description="SprT-like" evidence="2">
    <location>
        <begin position="108"/>
        <end position="277"/>
    </location>
</feature>
<dbReference type="InterPro" id="IPR006640">
    <property type="entry name" value="SprT-like_domain"/>
</dbReference>
<dbReference type="Pfam" id="PF00505">
    <property type="entry name" value="HMG_box"/>
    <property type="match status" value="1"/>
</dbReference>
<dbReference type="Pfam" id="PF10263">
    <property type="entry name" value="SprT-like"/>
    <property type="match status" value="1"/>
</dbReference>
<dbReference type="PANTHER" id="PTHR23099:SF0">
    <property type="entry name" value="GERM CELL NUCLEAR ACIDIC PROTEIN"/>
    <property type="match status" value="1"/>
</dbReference>
<dbReference type="GO" id="GO:0005634">
    <property type="term" value="C:nucleus"/>
    <property type="evidence" value="ECO:0007669"/>
    <property type="project" value="TreeGrafter"/>
</dbReference>
<dbReference type="InterPro" id="IPR036910">
    <property type="entry name" value="HMG_box_dom_sf"/>
</dbReference>
<reference evidence="3 4" key="1">
    <citation type="journal article" date="2011" name="PLoS Genet.">
        <title>Genome sequencing and comparative transcriptomics of the model entomopathogenic fungi Metarhizium anisopliae and M. acridum.</title>
        <authorList>
            <person name="Gao Q."/>
            <person name="Jin K."/>
            <person name="Ying S.H."/>
            <person name="Zhang Y."/>
            <person name="Xiao G."/>
            <person name="Shang Y."/>
            <person name="Duan Z."/>
            <person name="Hu X."/>
            <person name="Xie X.Q."/>
            <person name="Zhou G."/>
            <person name="Peng G."/>
            <person name="Luo Z."/>
            <person name="Huang W."/>
            <person name="Wang B."/>
            <person name="Fang W."/>
            <person name="Wang S."/>
            <person name="Zhong Y."/>
            <person name="Ma L.J."/>
            <person name="St Leger R.J."/>
            <person name="Zhao G.P."/>
            <person name="Pei Y."/>
            <person name="Feng M.G."/>
            <person name="Xia Y."/>
            <person name="Wang C."/>
        </authorList>
    </citation>
    <scope>NUCLEOTIDE SEQUENCE [LARGE SCALE GENOMIC DNA]</scope>
    <source>
        <strain evidence="3 4">CQMa 102</strain>
    </source>
</reference>
<dbReference type="Pfam" id="PF17283">
    <property type="entry name" value="Zn_ribbon_SprT"/>
    <property type="match status" value="1"/>
</dbReference>
<sequence>MRIDSHELSTADGPKPKHKLSDFITPPSSPPQTLSSSRKHQPIPQKPRGSASNASLAETFVDDWNCELTRQKQIKSACPVNQSKEVSRKGKKMEFEATKQAIAENFVRELDLQIANGQISKLTNSTNGVKIVWTKSLHTTAGRANWRRETVRTKQSDGSIVDTMHKHHASIELADKVIDDENRLLNVLAHEFCHLTTFMISGLTTNPHGKEFKSWASKCSRIFGHRGIHVTTKHAYEIDFKYKWECTDCRLEYKRHSRSIDTQRHRCGTCKGELKQVKPAPRANVANNKGASGQSEYQLFVKDQMKLVKQENPDVPQREILKMIAGKWADEKKKQKNARSHTTEDTVIGKQPDEAHFTTKLMDDLTLGD</sequence>
<dbReference type="InterPro" id="IPR009071">
    <property type="entry name" value="HMG_box_dom"/>
</dbReference>
<proteinExistence type="predicted"/>
<dbReference type="SMART" id="SM00731">
    <property type="entry name" value="SprT"/>
    <property type="match status" value="1"/>
</dbReference>
<gene>
    <name evidence="3" type="ORF">MAC_01687</name>
</gene>
<dbReference type="CDD" id="cd00084">
    <property type="entry name" value="HMG-box_SF"/>
    <property type="match status" value="1"/>
</dbReference>
<dbReference type="InterPro" id="IPR035240">
    <property type="entry name" value="SprT_Zn_ribbon"/>
</dbReference>
<evidence type="ECO:0000256" key="1">
    <source>
        <dbReference type="SAM" id="MobiDB-lite"/>
    </source>
</evidence>
<evidence type="ECO:0000313" key="4">
    <source>
        <dbReference type="Proteomes" id="UP000002499"/>
    </source>
</evidence>
<dbReference type="Gene3D" id="1.10.30.10">
    <property type="entry name" value="High mobility group box domain"/>
    <property type="match status" value="1"/>
</dbReference>
<organism evidence="4">
    <name type="scientific">Metarhizium acridum (strain CQMa 102)</name>
    <dbReference type="NCBI Taxonomy" id="655827"/>
    <lineage>
        <taxon>Eukaryota</taxon>
        <taxon>Fungi</taxon>
        <taxon>Dikarya</taxon>
        <taxon>Ascomycota</taxon>
        <taxon>Pezizomycotina</taxon>
        <taxon>Sordariomycetes</taxon>
        <taxon>Hypocreomycetidae</taxon>
        <taxon>Hypocreales</taxon>
        <taxon>Clavicipitaceae</taxon>
        <taxon>Metarhizium</taxon>
    </lineage>
</organism>
<dbReference type="eggNOG" id="KOG3854">
    <property type="taxonomic scope" value="Eukaryota"/>
</dbReference>
<dbReference type="InParanoid" id="E9DVN9"/>
<dbReference type="EMBL" id="GL698476">
    <property type="protein sequence ID" value="EFY92416.1"/>
    <property type="molecule type" value="Genomic_DNA"/>
</dbReference>
<dbReference type="Proteomes" id="UP000002499">
    <property type="component" value="Unassembled WGS sequence"/>
</dbReference>
<dbReference type="KEGG" id="maw:19245998"/>
<dbReference type="GO" id="GO:0006950">
    <property type="term" value="P:response to stress"/>
    <property type="evidence" value="ECO:0007669"/>
    <property type="project" value="UniProtKB-ARBA"/>
</dbReference>
<evidence type="ECO:0000313" key="3">
    <source>
        <dbReference type="EMBL" id="EFY92416.1"/>
    </source>
</evidence>
<name>E9DVN9_METAQ</name>
<feature type="region of interest" description="Disordered" evidence="1">
    <location>
        <begin position="1"/>
        <end position="54"/>
    </location>
</feature>
<dbReference type="OrthoDB" id="20772at2759"/>
<dbReference type="AlphaFoldDB" id="E9DVN9"/>